<dbReference type="Proteomes" id="UP001165960">
    <property type="component" value="Unassembled WGS sequence"/>
</dbReference>
<comment type="caution">
    <text evidence="1">The sequence shown here is derived from an EMBL/GenBank/DDBJ whole genome shotgun (WGS) entry which is preliminary data.</text>
</comment>
<reference evidence="1" key="1">
    <citation type="submission" date="2022-04" db="EMBL/GenBank/DDBJ databases">
        <title>Genome of the entomopathogenic fungus Entomophthora muscae.</title>
        <authorList>
            <person name="Elya C."/>
            <person name="Lovett B.R."/>
            <person name="Lee E."/>
            <person name="Macias A.M."/>
            <person name="Hajek A.E."/>
            <person name="De Bivort B.L."/>
            <person name="Kasson M.T."/>
            <person name="De Fine Licht H.H."/>
            <person name="Stajich J.E."/>
        </authorList>
    </citation>
    <scope>NUCLEOTIDE SEQUENCE</scope>
    <source>
        <strain evidence="1">Berkeley</strain>
    </source>
</reference>
<protein>
    <submittedName>
        <fullName evidence="1">Hsp90 chaperone hsp82</fullName>
    </submittedName>
</protein>
<accession>A0ACC2TA12</accession>
<organism evidence="1 2">
    <name type="scientific">Entomophthora muscae</name>
    <dbReference type="NCBI Taxonomy" id="34485"/>
    <lineage>
        <taxon>Eukaryota</taxon>
        <taxon>Fungi</taxon>
        <taxon>Fungi incertae sedis</taxon>
        <taxon>Zoopagomycota</taxon>
        <taxon>Entomophthoromycotina</taxon>
        <taxon>Entomophthoromycetes</taxon>
        <taxon>Entomophthorales</taxon>
        <taxon>Entomophthoraceae</taxon>
        <taxon>Entomophthora</taxon>
    </lineage>
</organism>
<name>A0ACC2TA12_9FUNG</name>
<dbReference type="EMBL" id="QTSX02003353">
    <property type="protein sequence ID" value="KAJ9071271.1"/>
    <property type="molecule type" value="Genomic_DNA"/>
</dbReference>
<sequence length="249" mass="26645">MCLYLKKNQLGYPEEKHNKEIIKKNCEFIGYPIQLVVEKKIECKIKDDDNFKKVAEGSGSGSQATAGAGGNFFYGTSKANDIRAAGSTKKYSNSGAFTTSPTVEVRSDNTTGSDRSDDQSAGSTDSSLSEKPASAKGTPEPQPEPVSREGSSADDNNAAIYKCPAPVPTEPPDFQCLSLLITPIGVTSCSAVAINEDFIDLASVLRFNGLLNAFPGLAMVQGQFLLLSLIAQLLIYLQSSFRVDLVISR</sequence>
<proteinExistence type="predicted"/>
<evidence type="ECO:0000313" key="1">
    <source>
        <dbReference type="EMBL" id="KAJ9071271.1"/>
    </source>
</evidence>
<evidence type="ECO:0000313" key="2">
    <source>
        <dbReference type="Proteomes" id="UP001165960"/>
    </source>
</evidence>
<keyword evidence="2" id="KW-1185">Reference proteome</keyword>
<gene>
    <name evidence="1" type="primary">HSP82_8</name>
    <name evidence="1" type="ORF">DSO57_1038646</name>
</gene>